<dbReference type="InterPro" id="IPR000375">
    <property type="entry name" value="Dynamin_stalk"/>
</dbReference>
<gene>
    <name evidence="5" type="ORF">F444_15114</name>
</gene>
<dbReference type="PANTHER" id="PTHR11566">
    <property type="entry name" value="DYNAMIN"/>
    <property type="match status" value="1"/>
</dbReference>
<dbReference type="Gene3D" id="3.40.50.300">
    <property type="entry name" value="P-loop containing nucleotide triphosphate hydrolases"/>
    <property type="match status" value="1"/>
</dbReference>
<feature type="region of interest" description="Disordered" evidence="3">
    <location>
        <begin position="24"/>
        <end position="59"/>
    </location>
</feature>
<keyword evidence="2" id="KW-0342">GTP-binding</keyword>
<feature type="compositionally biased region" description="Low complexity" evidence="3">
    <location>
        <begin position="24"/>
        <end position="33"/>
    </location>
</feature>
<evidence type="ECO:0000256" key="3">
    <source>
        <dbReference type="SAM" id="MobiDB-lite"/>
    </source>
</evidence>
<dbReference type="PROSITE" id="PS51718">
    <property type="entry name" value="G_DYNAMIN_2"/>
    <property type="match status" value="1"/>
</dbReference>
<reference evidence="5 6" key="1">
    <citation type="submission" date="2013-11" db="EMBL/GenBank/DDBJ databases">
        <title>The Genome Sequence of Phytophthora parasitica P1976.</title>
        <authorList>
            <consortium name="The Broad Institute Genomics Platform"/>
            <person name="Russ C."/>
            <person name="Tyler B."/>
            <person name="Panabieres F."/>
            <person name="Shan W."/>
            <person name="Tripathy S."/>
            <person name="Grunwald N."/>
            <person name="Machado M."/>
            <person name="Johnson C.S."/>
            <person name="Walker B."/>
            <person name="Young S."/>
            <person name="Zeng Q."/>
            <person name="Gargeya S."/>
            <person name="Fitzgerald M."/>
            <person name="Haas B."/>
            <person name="Abouelleil A."/>
            <person name="Allen A.W."/>
            <person name="Alvarado L."/>
            <person name="Arachchi H.M."/>
            <person name="Berlin A.M."/>
            <person name="Chapman S.B."/>
            <person name="Gainer-Dewar J."/>
            <person name="Goldberg J."/>
            <person name="Griggs A."/>
            <person name="Gujja S."/>
            <person name="Hansen M."/>
            <person name="Howarth C."/>
            <person name="Imamovic A."/>
            <person name="Ireland A."/>
            <person name="Larimer J."/>
            <person name="McCowan C."/>
            <person name="Murphy C."/>
            <person name="Pearson M."/>
            <person name="Poon T.W."/>
            <person name="Priest M."/>
            <person name="Roberts A."/>
            <person name="Saif S."/>
            <person name="Shea T."/>
            <person name="Sisk P."/>
            <person name="Sykes S."/>
            <person name="Wortman J."/>
            <person name="Nusbaum C."/>
            <person name="Birren B."/>
        </authorList>
    </citation>
    <scope>NUCLEOTIDE SEQUENCE [LARGE SCALE GENOMIC DNA]</scope>
    <source>
        <strain evidence="5 6">P1976</strain>
    </source>
</reference>
<dbReference type="Pfam" id="PF01031">
    <property type="entry name" value="Dynamin_M"/>
    <property type="match status" value="1"/>
</dbReference>
<dbReference type="Proteomes" id="UP000028582">
    <property type="component" value="Unassembled WGS sequence"/>
</dbReference>
<accession>A0A080ZN15</accession>
<dbReference type="SMART" id="SM00053">
    <property type="entry name" value="DYNc"/>
    <property type="match status" value="1"/>
</dbReference>
<dbReference type="InterPro" id="IPR022812">
    <property type="entry name" value="Dynamin"/>
</dbReference>
<name>A0A080ZN15_PHYNI</name>
<feature type="domain" description="Dynamin-type G" evidence="4">
    <location>
        <begin position="89"/>
        <end position="397"/>
    </location>
</feature>
<dbReference type="GO" id="GO:0005525">
    <property type="term" value="F:GTP binding"/>
    <property type="evidence" value="ECO:0007669"/>
    <property type="project" value="InterPro"/>
</dbReference>
<dbReference type="InterPro" id="IPR001401">
    <property type="entry name" value="Dynamin_GTPase"/>
</dbReference>
<evidence type="ECO:0000259" key="4">
    <source>
        <dbReference type="PROSITE" id="PS51718"/>
    </source>
</evidence>
<dbReference type="GO" id="GO:0005874">
    <property type="term" value="C:microtubule"/>
    <property type="evidence" value="ECO:0007669"/>
    <property type="project" value="TreeGrafter"/>
</dbReference>
<evidence type="ECO:0000313" key="5">
    <source>
        <dbReference type="EMBL" id="ETO68026.1"/>
    </source>
</evidence>
<proteinExistence type="predicted"/>
<dbReference type="InterPro" id="IPR027417">
    <property type="entry name" value="P-loop_NTPase"/>
</dbReference>
<dbReference type="InterPro" id="IPR045063">
    <property type="entry name" value="Dynamin_N"/>
</dbReference>
<organism evidence="5 6">
    <name type="scientific">Phytophthora nicotianae P1976</name>
    <dbReference type="NCBI Taxonomy" id="1317066"/>
    <lineage>
        <taxon>Eukaryota</taxon>
        <taxon>Sar</taxon>
        <taxon>Stramenopiles</taxon>
        <taxon>Oomycota</taxon>
        <taxon>Peronosporomycetes</taxon>
        <taxon>Peronosporales</taxon>
        <taxon>Peronosporaceae</taxon>
        <taxon>Phytophthora</taxon>
    </lineage>
</organism>
<dbReference type="GO" id="GO:0003924">
    <property type="term" value="F:GTPase activity"/>
    <property type="evidence" value="ECO:0007669"/>
    <property type="project" value="InterPro"/>
</dbReference>
<protein>
    <recommendedName>
        <fullName evidence="4">Dynamin-type G domain-containing protein</fullName>
    </recommendedName>
</protein>
<dbReference type="AlphaFoldDB" id="A0A080ZN15"/>
<evidence type="ECO:0000256" key="2">
    <source>
        <dbReference type="ARBA" id="ARBA00023134"/>
    </source>
</evidence>
<dbReference type="SUPFAM" id="SSF52540">
    <property type="entry name" value="P-loop containing nucleoside triphosphate hydrolases"/>
    <property type="match status" value="1"/>
</dbReference>
<dbReference type="EMBL" id="ANJA01002792">
    <property type="protein sequence ID" value="ETO68026.1"/>
    <property type="molecule type" value="Genomic_DNA"/>
</dbReference>
<dbReference type="Pfam" id="PF00350">
    <property type="entry name" value="Dynamin_N"/>
    <property type="match status" value="1"/>
</dbReference>
<dbReference type="PRINTS" id="PR00195">
    <property type="entry name" value="DYNAMIN"/>
</dbReference>
<comment type="caution">
    <text evidence="5">The sequence shown here is derived from an EMBL/GenBank/DDBJ whole genome shotgun (WGS) entry which is preliminary data.</text>
</comment>
<dbReference type="PANTHER" id="PTHR11566:SF21">
    <property type="entry name" value="DYNAMIN RELATED PROTEIN 1, ISOFORM A"/>
    <property type="match status" value="1"/>
</dbReference>
<dbReference type="GO" id="GO:0016020">
    <property type="term" value="C:membrane"/>
    <property type="evidence" value="ECO:0007669"/>
    <property type="project" value="TreeGrafter"/>
</dbReference>
<keyword evidence="1" id="KW-0547">Nucleotide-binding</keyword>
<dbReference type="OrthoDB" id="116917at2759"/>
<dbReference type="GO" id="GO:0008017">
    <property type="term" value="F:microtubule binding"/>
    <property type="evidence" value="ECO:0007669"/>
    <property type="project" value="TreeGrafter"/>
</dbReference>
<evidence type="ECO:0000256" key="1">
    <source>
        <dbReference type="ARBA" id="ARBA00022741"/>
    </source>
</evidence>
<dbReference type="InterPro" id="IPR030381">
    <property type="entry name" value="G_DYNAMIN_dom"/>
</dbReference>
<evidence type="ECO:0000313" key="6">
    <source>
        <dbReference type="Proteomes" id="UP000028582"/>
    </source>
</evidence>
<sequence length="778" mass="87008">MRVSDVATGGSALSHAALLEAARRQAANEAPAQLRDAQEAEESPGEEDKQQKKTPPPPARSLAAAVLNGCVGEFYRAMEHVTNILTDEELKLPQIVVIGEESSGKSSVLENVAMLPLFPRDSDICTRMPILLKMSHGNIEGDPELMPHCKGNPHPADQQQIKMRLIYSDARAPIESERLFTLQEAAQLMSKWMKQIVQEEHDANKLAGVVGHVLEIEVRAPNLPNLKLVDLPGIVAGKLIDEPEDMMQRTRALVEKYLKMPDTLVLAVVPAFERVRNSQAFQLVQQYKLADKTIGVLTMVDRALDETNPEGPLTQVKSRLDGTSSDIVYLKEGYVAVRNRNSRLVPEVSLEEFKEEEDAWLEGNLPGYIDRRLASSTVLVDKLEKMLATHIRQYWVPATQAKIKKEIEKVADKVASLGPDAQEIVDDFLRVSQSVARKRMLQLIEPIVPQLMSSVDEMMLQFAAIVHSDFMESRDEHELILAPFHAKVKPSFKTNSGSLIAASMVMLGSHDTYIADHLVRILKNIVLHIVKLVQKTIKLEENTQRLDRFGNLHYFFASILWERLNELLIDEDDLLARLEKSFVDFDPENATNLQLPKSVKKISLEESSELKVLANDLELYLASRGFHNTSFDEVYVPKDTSDMMPMTREMSRLIISAQVPTLGKARPRGLGQASAHNGFHFGGSFGAKQTTEESREAGEFELRLFFALTSHVVAPLLQSICGVSDLIRKMQEYVSSFPKVSACKTHIFHDTTAGKRKKLKKKMKHLDAAAEGLKALFP</sequence>
<dbReference type="GO" id="GO:0005737">
    <property type="term" value="C:cytoplasm"/>
    <property type="evidence" value="ECO:0007669"/>
    <property type="project" value="TreeGrafter"/>
</dbReference>